<gene>
    <name evidence="3" type="ORF">MOZ60_03605</name>
</gene>
<keyword evidence="1" id="KW-0175">Coiled coil</keyword>
<feature type="coiled-coil region" evidence="1">
    <location>
        <begin position="37"/>
        <end position="71"/>
    </location>
</feature>
<keyword evidence="2" id="KW-1133">Transmembrane helix</keyword>
<dbReference type="EMBL" id="JALBUR010000006">
    <property type="protein sequence ID" value="MDX8419176.1"/>
    <property type="molecule type" value="Genomic_DNA"/>
</dbReference>
<dbReference type="Proteomes" id="UP001286174">
    <property type="component" value="Unassembled WGS sequence"/>
</dbReference>
<proteinExistence type="predicted"/>
<reference evidence="3 4" key="1">
    <citation type="submission" date="2022-03" db="EMBL/GenBank/DDBJ databases">
        <title>Novel taxa within the pig intestine.</title>
        <authorList>
            <person name="Wylensek D."/>
            <person name="Bishof K."/>
            <person name="Afrizal A."/>
            <person name="Clavel T."/>
        </authorList>
    </citation>
    <scope>NUCLEOTIDE SEQUENCE [LARGE SCALE GENOMIC DNA]</scope>
    <source>
        <strain evidence="3 4">CLA-KB-P133</strain>
    </source>
</reference>
<evidence type="ECO:0000313" key="4">
    <source>
        <dbReference type="Proteomes" id="UP001286174"/>
    </source>
</evidence>
<evidence type="ECO:0000256" key="2">
    <source>
        <dbReference type="SAM" id="Phobius"/>
    </source>
</evidence>
<evidence type="ECO:0000256" key="1">
    <source>
        <dbReference type="SAM" id="Coils"/>
    </source>
</evidence>
<keyword evidence="2" id="KW-0812">Transmembrane</keyword>
<evidence type="ECO:0008006" key="5">
    <source>
        <dbReference type="Google" id="ProtNLM"/>
    </source>
</evidence>
<dbReference type="RefSeq" id="WP_370595671.1">
    <property type="nucleotide sequence ID" value="NZ_JALBUR010000006.1"/>
</dbReference>
<organism evidence="3 4">
    <name type="scientific">Grylomicrobium aquisgranensis</name>
    <dbReference type="NCBI Taxonomy" id="2926318"/>
    <lineage>
        <taxon>Bacteria</taxon>
        <taxon>Bacillati</taxon>
        <taxon>Bacillota</taxon>
        <taxon>Erysipelotrichia</taxon>
        <taxon>Erysipelotrichales</taxon>
        <taxon>Erysipelotrichaceae</taxon>
        <taxon>Grylomicrobium</taxon>
    </lineage>
</organism>
<evidence type="ECO:0000313" key="3">
    <source>
        <dbReference type="EMBL" id="MDX8419176.1"/>
    </source>
</evidence>
<keyword evidence="2" id="KW-0472">Membrane</keyword>
<dbReference type="AlphaFoldDB" id="A0AB35U5H7"/>
<keyword evidence="4" id="KW-1185">Reference proteome</keyword>
<name>A0AB35U5H7_9FIRM</name>
<accession>A0AB35U5H7</accession>
<comment type="caution">
    <text evidence="3">The sequence shown here is derived from an EMBL/GenBank/DDBJ whole genome shotgun (WGS) entry which is preliminary data.</text>
</comment>
<feature type="transmembrane region" description="Helical" evidence="2">
    <location>
        <begin position="12"/>
        <end position="34"/>
    </location>
</feature>
<protein>
    <recommendedName>
        <fullName evidence="5">ATP synthase F0 subunit 8</fullName>
    </recommendedName>
</protein>
<sequence>MLNLYPWNMWILWASIALVLVFLIIFATHAVPLLKTLKQMSKQIAALQTRQKALTIRKEALQEKAAQVKKSARPALVLLPLLYALHQQRQKHPEQDMKEAINQVMMDRLRRQNLHDVLASLH</sequence>